<proteinExistence type="predicted"/>
<gene>
    <name evidence="6" type="ORF">g.20372</name>
</gene>
<dbReference type="UniPathway" id="UPA00143"/>
<evidence type="ECO:0000313" key="6">
    <source>
        <dbReference type="EMBL" id="JAS30431.1"/>
    </source>
</evidence>
<keyword evidence="3" id="KW-0862">Zinc</keyword>
<dbReference type="PROSITE" id="PS51081">
    <property type="entry name" value="ZF_SIAH"/>
    <property type="match status" value="1"/>
</dbReference>
<dbReference type="InterPro" id="IPR013083">
    <property type="entry name" value="Znf_RING/FYVE/PHD"/>
</dbReference>
<evidence type="ECO:0000256" key="4">
    <source>
        <dbReference type="PROSITE-ProRule" id="PRU00455"/>
    </source>
</evidence>
<dbReference type="GO" id="GO:0008270">
    <property type="term" value="F:zinc ion binding"/>
    <property type="evidence" value="ECO:0007669"/>
    <property type="project" value="UniProtKB-KW"/>
</dbReference>
<reference evidence="6" key="1">
    <citation type="submission" date="2015-12" db="EMBL/GenBank/DDBJ databases">
        <title>De novo transcriptome assembly of four potential Pierce s Disease insect vectors from Arizona vineyards.</title>
        <authorList>
            <person name="Tassone E.E."/>
        </authorList>
    </citation>
    <scope>NUCLEOTIDE SEQUENCE</scope>
</reference>
<evidence type="ECO:0000259" key="5">
    <source>
        <dbReference type="PROSITE" id="PS51081"/>
    </source>
</evidence>
<feature type="domain" description="SIAH-type" evidence="5">
    <location>
        <begin position="361"/>
        <end position="419"/>
    </location>
</feature>
<dbReference type="AlphaFoldDB" id="A0A1B6DXP8"/>
<sequence length="549" mass="63686">MSIVNEIFWLNNSFLVNLKYRDLQKIAKQLKLPGNVKKDKIISLIQARRDHQESVVIGFLKERKEIQIRKKMEKQQLLKNSQYASENVMAVSMHNMVRNPYINNYEQDALNTYQRNCEISESQSYQLSTATISRTTPDSVFHLCEKLVRMQVTSQRTQISFPTLEGSKTAASDTLTEKQLENICPCCVSDFDYECRTNLTKSIPEDINLVGYLPSFSSTFRTKSFEDKLSSKLNTNYYQESQDTENNIVSALNDVTYFDRFNQTSSHAGLDDHVAMNLRHNNITKQKFDDFEISSHERNADVFDDKDRTCHGSTNQTQSAPPYDFWNRLGACVPIDLYSPDTSAEFCDSAPYEKIQFQKNELIYLCDNHIRGCTTKLFSYEIQDHEKFCHYQKVSCFYEGCRSESALKFLKNHLNEVHSDQIILSSEQFISIKSEMFDNYKKLVILQSYNERLFLITIDYVDGAANISVKFLPDAEVRLNCIKMEVTVYKKQDGGLKKQDDTKPKSFFFEGLIEPYYPINTPSYALRVNLDFVKCILKIYVNFDHLSSI</sequence>
<name>A0A1B6DXP8_9HEMI</name>
<organism evidence="6">
    <name type="scientific">Clastoptera arizonana</name>
    <name type="common">Arizona spittle bug</name>
    <dbReference type="NCBI Taxonomy" id="38151"/>
    <lineage>
        <taxon>Eukaryota</taxon>
        <taxon>Metazoa</taxon>
        <taxon>Ecdysozoa</taxon>
        <taxon>Arthropoda</taxon>
        <taxon>Hexapoda</taxon>
        <taxon>Insecta</taxon>
        <taxon>Pterygota</taxon>
        <taxon>Neoptera</taxon>
        <taxon>Paraneoptera</taxon>
        <taxon>Hemiptera</taxon>
        <taxon>Auchenorrhyncha</taxon>
        <taxon>Cercopoidea</taxon>
        <taxon>Clastopteridae</taxon>
        <taxon>Clastoptera</taxon>
    </lineage>
</organism>
<dbReference type="SUPFAM" id="SSF49599">
    <property type="entry name" value="TRAF domain-like"/>
    <property type="match status" value="1"/>
</dbReference>
<keyword evidence="1" id="KW-0479">Metal-binding</keyword>
<keyword evidence="2 4" id="KW-0863">Zinc-finger</keyword>
<dbReference type="Gene3D" id="3.30.40.10">
    <property type="entry name" value="Zinc/RING finger domain, C3HC4 (zinc finger)"/>
    <property type="match status" value="1"/>
</dbReference>
<dbReference type="GO" id="GO:0016567">
    <property type="term" value="P:protein ubiquitination"/>
    <property type="evidence" value="ECO:0007669"/>
    <property type="project" value="UniProtKB-UniPathway"/>
</dbReference>
<dbReference type="InterPro" id="IPR013010">
    <property type="entry name" value="Znf_SIAH"/>
</dbReference>
<dbReference type="Pfam" id="PF21361">
    <property type="entry name" value="Sina_ZnF"/>
    <property type="match status" value="1"/>
</dbReference>
<accession>A0A1B6DXP8</accession>
<evidence type="ECO:0000256" key="2">
    <source>
        <dbReference type="ARBA" id="ARBA00022771"/>
    </source>
</evidence>
<dbReference type="EMBL" id="GEDC01006867">
    <property type="protein sequence ID" value="JAS30431.1"/>
    <property type="molecule type" value="Transcribed_RNA"/>
</dbReference>
<protein>
    <recommendedName>
        <fullName evidence="5">SIAH-type domain-containing protein</fullName>
    </recommendedName>
</protein>
<evidence type="ECO:0000256" key="1">
    <source>
        <dbReference type="ARBA" id="ARBA00022723"/>
    </source>
</evidence>
<evidence type="ECO:0000256" key="3">
    <source>
        <dbReference type="ARBA" id="ARBA00022833"/>
    </source>
</evidence>